<dbReference type="EMBL" id="JAAIUW010000003">
    <property type="protein sequence ID" value="KAF7838034.1"/>
    <property type="molecule type" value="Genomic_DNA"/>
</dbReference>
<evidence type="ECO:0000313" key="2">
    <source>
        <dbReference type="Proteomes" id="UP000634136"/>
    </source>
</evidence>
<protein>
    <submittedName>
        <fullName evidence="1">Uncharacterized protein</fullName>
    </submittedName>
</protein>
<dbReference type="Proteomes" id="UP000634136">
    <property type="component" value="Unassembled WGS sequence"/>
</dbReference>
<dbReference type="OrthoDB" id="990541at2759"/>
<evidence type="ECO:0000313" key="1">
    <source>
        <dbReference type="EMBL" id="KAF7838034.1"/>
    </source>
</evidence>
<gene>
    <name evidence="1" type="ORF">G2W53_006516</name>
</gene>
<sequence length="416" mass="47102">MGGATGSSSGDSSSYTGTGHHVCQVSLCVRFSFLSNWRIWKPFTRQVGSLFFLCQGPLFLHFFPPVGVTMKFEANISRMPVDLAVITVFISLGHVCPFDLSCFILSLKRFGQHSTAPFSNVVGQIHLSLCLFRDYHCEHFPHVHVGKGISLLISSQHRLILLKYAVTKVSHSALEEVQNTKRSEMSLEMELVIQDLIMESTFFHFLYSEASVGASMDPSMNPHLSFASKAVFTPMLHAHLRGLSLVSHVSSSQCLCKVSRLIHLNAVMAPTKKASRSSDSYDNNRFASAEAEKSFKELYSQCITFVQPPEFPGVQHLVQEFYAYLGNWNADDEVLVGKKQVKINREVIQKFYELPNLPTTQCEYHRMTNEAVTKEYDDVLKELYEEEYRSMEWKFHGKTNEPTNLDRALLNTEAKC</sequence>
<accession>A0A835CD49</accession>
<name>A0A835CD49_9FABA</name>
<proteinExistence type="predicted"/>
<comment type="caution">
    <text evidence="1">The sequence shown here is derived from an EMBL/GenBank/DDBJ whole genome shotgun (WGS) entry which is preliminary data.</text>
</comment>
<keyword evidence="2" id="KW-1185">Reference proteome</keyword>
<organism evidence="1 2">
    <name type="scientific">Senna tora</name>
    <dbReference type="NCBI Taxonomy" id="362788"/>
    <lineage>
        <taxon>Eukaryota</taxon>
        <taxon>Viridiplantae</taxon>
        <taxon>Streptophyta</taxon>
        <taxon>Embryophyta</taxon>
        <taxon>Tracheophyta</taxon>
        <taxon>Spermatophyta</taxon>
        <taxon>Magnoliopsida</taxon>
        <taxon>eudicotyledons</taxon>
        <taxon>Gunneridae</taxon>
        <taxon>Pentapetalae</taxon>
        <taxon>rosids</taxon>
        <taxon>fabids</taxon>
        <taxon>Fabales</taxon>
        <taxon>Fabaceae</taxon>
        <taxon>Caesalpinioideae</taxon>
        <taxon>Cassia clade</taxon>
        <taxon>Senna</taxon>
    </lineage>
</organism>
<reference evidence="1" key="1">
    <citation type="submission" date="2020-09" db="EMBL/GenBank/DDBJ databases">
        <title>Genome-Enabled Discovery of Anthraquinone Biosynthesis in Senna tora.</title>
        <authorList>
            <person name="Kang S.-H."/>
            <person name="Pandey R.P."/>
            <person name="Lee C.-M."/>
            <person name="Sim J.-S."/>
            <person name="Jeong J.-T."/>
            <person name="Choi B.-S."/>
            <person name="Jung M."/>
            <person name="Ginzburg D."/>
            <person name="Zhao K."/>
            <person name="Won S.Y."/>
            <person name="Oh T.-J."/>
            <person name="Yu Y."/>
            <person name="Kim N.-H."/>
            <person name="Lee O.R."/>
            <person name="Lee T.-H."/>
            <person name="Bashyal P."/>
            <person name="Kim T.-S."/>
            <person name="Lee W.-H."/>
            <person name="Kawkins C."/>
            <person name="Kim C.-K."/>
            <person name="Kim J.S."/>
            <person name="Ahn B.O."/>
            <person name="Rhee S.Y."/>
            <person name="Sohng J.K."/>
        </authorList>
    </citation>
    <scope>NUCLEOTIDE SEQUENCE</scope>
    <source>
        <tissue evidence="1">Leaf</tissue>
    </source>
</reference>
<dbReference type="AlphaFoldDB" id="A0A835CD49"/>